<evidence type="ECO:0000313" key="4">
    <source>
        <dbReference type="Proteomes" id="UP000199134"/>
    </source>
</evidence>
<protein>
    <submittedName>
        <fullName evidence="3">Uncharacterized protein</fullName>
    </submittedName>
</protein>
<comment type="caution">
    <text evidence="3">The sequence shown here is derived from an EMBL/GenBank/DDBJ whole genome shotgun (WGS) entry which is preliminary data.</text>
</comment>
<feature type="compositionally biased region" description="Acidic residues" evidence="2">
    <location>
        <begin position="199"/>
        <end position="221"/>
    </location>
</feature>
<proteinExistence type="predicted"/>
<dbReference type="RefSeq" id="WP_091853605.1">
    <property type="nucleotide sequence ID" value="NZ_FNIW01000010.1"/>
</dbReference>
<accession>A0A1H0H2L1</accession>
<reference evidence="4" key="1">
    <citation type="submission" date="2016-10" db="EMBL/GenBank/DDBJ databases">
        <authorList>
            <person name="de Groot N.N."/>
        </authorList>
    </citation>
    <scope>NUCLEOTIDE SEQUENCE [LARGE SCALE GENOMIC DNA]</scope>
    <source>
        <strain evidence="4">BP1-145</strain>
    </source>
</reference>
<keyword evidence="1" id="KW-0175">Coiled coil</keyword>
<feature type="region of interest" description="Disordered" evidence="2">
    <location>
        <begin position="191"/>
        <end position="221"/>
    </location>
</feature>
<dbReference type="EMBL" id="FNIW01000010">
    <property type="protein sequence ID" value="SDO13387.1"/>
    <property type="molecule type" value="Genomic_DNA"/>
</dbReference>
<dbReference type="OrthoDB" id="1045531at2"/>
<feature type="coiled-coil region" evidence="1">
    <location>
        <begin position="87"/>
        <end position="121"/>
    </location>
</feature>
<sequence>MLANLLDYRPEKIDFVLTEAQKEMFKEILVVCNGAKTSKEAIKVFEEKFNCLFPEGELATRKYDEHEIQEIREEYCLKQENEVPKRKEELETTLERIKAMKKKAEEAYNSALLEIADLAARVKKGTTDFALPATETIRVALNGNFCFFAWVDGQMQLVKVTEIPDWDRNSLWSQEDWNRRAMKEVFGIEFPEVKKPADADDDEGDDDLPFGGDGDDDNPDD</sequence>
<evidence type="ECO:0000313" key="3">
    <source>
        <dbReference type="EMBL" id="SDO13387.1"/>
    </source>
</evidence>
<dbReference type="Proteomes" id="UP000199134">
    <property type="component" value="Unassembled WGS sequence"/>
</dbReference>
<organism evidence="3 4">
    <name type="scientific">Prevotella communis</name>
    <dbReference type="NCBI Taxonomy" id="2913614"/>
    <lineage>
        <taxon>Bacteria</taxon>
        <taxon>Pseudomonadati</taxon>
        <taxon>Bacteroidota</taxon>
        <taxon>Bacteroidia</taxon>
        <taxon>Bacteroidales</taxon>
        <taxon>Prevotellaceae</taxon>
        <taxon>Prevotella</taxon>
    </lineage>
</organism>
<name>A0A1H0H2L1_9BACT</name>
<dbReference type="AlphaFoldDB" id="A0A1H0H2L1"/>
<evidence type="ECO:0000256" key="1">
    <source>
        <dbReference type="SAM" id="Coils"/>
    </source>
</evidence>
<evidence type="ECO:0000256" key="2">
    <source>
        <dbReference type="SAM" id="MobiDB-lite"/>
    </source>
</evidence>
<gene>
    <name evidence="3" type="ORF">SAMN04487900_11094</name>
</gene>